<evidence type="ECO:0000259" key="12">
    <source>
        <dbReference type="Pfam" id="PF00905"/>
    </source>
</evidence>
<dbReference type="InterPro" id="IPR005311">
    <property type="entry name" value="PBP_dimer"/>
</dbReference>
<dbReference type="SUPFAM" id="SSF56601">
    <property type="entry name" value="beta-lactamase/transpeptidase-like"/>
    <property type="match status" value="1"/>
</dbReference>
<keyword evidence="6" id="KW-0133">Cell shape</keyword>
<evidence type="ECO:0000313" key="15">
    <source>
        <dbReference type="Proteomes" id="UP000245634"/>
    </source>
</evidence>
<feature type="transmembrane region" description="Helical" evidence="11">
    <location>
        <begin position="21"/>
        <end position="41"/>
    </location>
</feature>
<keyword evidence="7" id="KW-0573">Peptidoglycan synthesis</keyword>
<keyword evidence="8 11" id="KW-1133">Transmembrane helix</keyword>
<feature type="domain" description="Penicillin-binding protein transpeptidase" evidence="12">
    <location>
        <begin position="281"/>
        <end position="607"/>
    </location>
</feature>
<keyword evidence="5 11" id="KW-0812">Transmembrane</keyword>
<evidence type="ECO:0000256" key="6">
    <source>
        <dbReference type="ARBA" id="ARBA00022960"/>
    </source>
</evidence>
<name>A0A316D600_9BACL</name>
<dbReference type="InterPro" id="IPR012338">
    <property type="entry name" value="Beta-lactam/transpept-like"/>
</dbReference>
<dbReference type="GO" id="GO:0009252">
    <property type="term" value="P:peptidoglycan biosynthetic process"/>
    <property type="evidence" value="ECO:0007669"/>
    <property type="project" value="UniProtKB-KW"/>
</dbReference>
<comment type="caution">
    <text evidence="14">The sequence shown here is derived from an EMBL/GenBank/DDBJ whole genome shotgun (WGS) entry which is preliminary data.</text>
</comment>
<proteinExistence type="inferred from homology"/>
<dbReference type="PANTHER" id="PTHR30627:SF2">
    <property type="entry name" value="PEPTIDOGLYCAN D,D-TRANSPEPTIDASE MRDA"/>
    <property type="match status" value="1"/>
</dbReference>
<evidence type="ECO:0000256" key="7">
    <source>
        <dbReference type="ARBA" id="ARBA00022984"/>
    </source>
</evidence>
<evidence type="ECO:0000256" key="1">
    <source>
        <dbReference type="ARBA" id="ARBA00004167"/>
    </source>
</evidence>
<dbReference type="Pfam" id="PF00905">
    <property type="entry name" value="Transpeptidase"/>
    <property type="match status" value="1"/>
</dbReference>
<keyword evidence="15" id="KW-1185">Reference proteome</keyword>
<evidence type="ECO:0000313" key="14">
    <source>
        <dbReference type="EMBL" id="PWK06266.1"/>
    </source>
</evidence>
<gene>
    <name evidence="14" type="ORF">C7459_12029</name>
</gene>
<sequence length="636" mass="71500">MYHFNQNSLDEELKKATGKRLNYLFVLVFVALAILIVRLSFIQLAQGSVYLQRAETNRYIQQYVPAPRGLIYDRDHNVLVTNKPSFAVLYTILSKDVQDPTKIAGMLAPVLHKQPEEILNTMDLKGQHYMLSTARKLVSDAGDQQVAFIKEHQVDLPGVNVVVEPIRHYERSNFASHILGYLNNIPGDFWQTHKDEYQQSDQIGFAGVEKQYEQYLHGKAGKLQVEVNIYNQPLQDQRLVEPIKGHDLVLTLDSNLQAATERALAERVENLKRTVRTVHNGAAIAMNPKTGEILAMASYPSYDPNIWIKGVTEKEYTEQFAPAEMNRAIQQVYQPGSTVKMATELIGFKEGTIRPGSVIYDPGRIQVGYLPNGKPNYIKSWKSIGYADSYRALAESSNVYMISSFLKLAGYREDMPTAQVNDFLHNRLPATMDKVMNYHKEFGMGPTTTGIDLPYEAEGQITREGYVSDIAFAAIGQTENYTLLQLAQYVSTIANDGKRMQPHVVKEIIPPSGTPEVIHPVLQNTLSFAPEHLHAVQQGMYDVTNKTYGTFYSVFGRYPVKIAGKTGTAETGRGTEHSLFVGYAPYNNPQIAIAILIPDNVRDGHSSDTLGPLARTMFDAYFHYQTSTLQRHQKKP</sequence>
<dbReference type="GO" id="GO:0071972">
    <property type="term" value="F:peptidoglycan L,D-transpeptidase activity"/>
    <property type="evidence" value="ECO:0007669"/>
    <property type="project" value="TreeGrafter"/>
</dbReference>
<dbReference type="Gene3D" id="3.40.710.10">
    <property type="entry name" value="DD-peptidase/beta-lactamase superfamily"/>
    <property type="match status" value="1"/>
</dbReference>
<dbReference type="RefSeq" id="WP_146201052.1">
    <property type="nucleotide sequence ID" value="NZ_QGGL01000020.1"/>
</dbReference>
<accession>A0A316D600</accession>
<evidence type="ECO:0000256" key="9">
    <source>
        <dbReference type="ARBA" id="ARBA00023136"/>
    </source>
</evidence>
<feature type="domain" description="Penicillin-binding protein dimerisation" evidence="13">
    <location>
        <begin position="64"/>
        <end position="235"/>
    </location>
</feature>
<comment type="subcellular location">
    <subcellularLocation>
        <location evidence="2">Cell membrane</location>
    </subcellularLocation>
    <subcellularLocation>
        <location evidence="1">Membrane</location>
        <topology evidence="1">Single-pass membrane protein</topology>
    </subcellularLocation>
</comment>
<dbReference type="SUPFAM" id="SSF56519">
    <property type="entry name" value="Penicillin binding protein dimerisation domain"/>
    <property type="match status" value="1"/>
</dbReference>
<evidence type="ECO:0000256" key="10">
    <source>
        <dbReference type="ARBA" id="ARBA00023316"/>
    </source>
</evidence>
<dbReference type="PANTHER" id="PTHR30627">
    <property type="entry name" value="PEPTIDOGLYCAN D,D-TRANSPEPTIDASE"/>
    <property type="match status" value="1"/>
</dbReference>
<dbReference type="InterPro" id="IPR001460">
    <property type="entry name" value="PCN-bd_Tpept"/>
</dbReference>
<dbReference type="GO" id="GO:0008658">
    <property type="term" value="F:penicillin binding"/>
    <property type="evidence" value="ECO:0007669"/>
    <property type="project" value="InterPro"/>
</dbReference>
<dbReference type="InterPro" id="IPR050515">
    <property type="entry name" value="Beta-lactam/transpept"/>
</dbReference>
<keyword evidence="9 11" id="KW-0472">Membrane</keyword>
<evidence type="ECO:0000256" key="3">
    <source>
        <dbReference type="ARBA" id="ARBA00007171"/>
    </source>
</evidence>
<dbReference type="EMBL" id="QGGL01000020">
    <property type="protein sequence ID" value="PWK06266.1"/>
    <property type="molecule type" value="Genomic_DNA"/>
</dbReference>
<dbReference type="GO" id="GO:0071555">
    <property type="term" value="P:cell wall organization"/>
    <property type="evidence" value="ECO:0007669"/>
    <property type="project" value="UniProtKB-KW"/>
</dbReference>
<evidence type="ECO:0000259" key="13">
    <source>
        <dbReference type="Pfam" id="PF03717"/>
    </source>
</evidence>
<reference evidence="14 15" key="1">
    <citation type="submission" date="2018-05" db="EMBL/GenBank/DDBJ databases">
        <title>Genomic Encyclopedia of Type Strains, Phase IV (KMG-IV): sequencing the most valuable type-strain genomes for metagenomic binning, comparative biology and taxonomic classification.</title>
        <authorList>
            <person name="Goeker M."/>
        </authorList>
    </citation>
    <scope>NUCLEOTIDE SEQUENCE [LARGE SCALE GENOMIC DNA]</scope>
    <source>
        <strain evidence="14 15">DSM 18773</strain>
    </source>
</reference>
<dbReference type="AlphaFoldDB" id="A0A316D600"/>
<evidence type="ECO:0000256" key="5">
    <source>
        <dbReference type="ARBA" id="ARBA00022692"/>
    </source>
</evidence>
<dbReference type="InterPro" id="IPR036138">
    <property type="entry name" value="PBP_dimer_sf"/>
</dbReference>
<keyword evidence="10" id="KW-0961">Cell wall biogenesis/degradation</keyword>
<keyword evidence="4" id="KW-1003">Cell membrane</keyword>
<evidence type="ECO:0000256" key="8">
    <source>
        <dbReference type="ARBA" id="ARBA00022989"/>
    </source>
</evidence>
<protein>
    <submittedName>
        <fullName evidence="14">Penicillin-binding protein 2</fullName>
    </submittedName>
</protein>
<organism evidence="14 15">
    <name type="scientific">Tumebacillus permanentifrigoris</name>
    <dbReference type="NCBI Taxonomy" id="378543"/>
    <lineage>
        <taxon>Bacteria</taxon>
        <taxon>Bacillati</taxon>
        <taxon>Bacillota</taxon>
        <taxon>Bacilli</taxon>
        <taxon>Bacillales</taxon>
        <taxon>Alicyclobacillaceae</taxon>
        <taxon>Tumebacillus</taxon>
    </lineage>
</organism>
<dbReference type="Gene3D" id="3.90.1310.10">
    <property type="entry name" value="Penicillin-binding protein 2a (Domain 2)"/>
    <property type="match status" value="1"/>
</dbReference>
<dbReference type="GO" id="GO:0005886">
    <property type="term" value="C:plasma membrane"/>
    <property type="evidence" value="ECO:0007669"/>
    <property type="project" value="UniProtKB-SubCell"/>
</dbReference>
<evidence type="ECO:0000256" key="2">
    <source>
        <dbReference type="ARBA" id="ARBA00004236"/>
    </source>
</evidence>
<dbReference type="Proteomes" id="UP000245634">
    <property type="component" value="Unassembled WGS sequence"/>
</dbReference>
<dbReference type="GO" id="GO:0008360">
    <property type="term" value="P:regulation of cell shape"/>
    <property type="evidence" value="ECO:0007669"/>
    <property type="project" value="UniProtKB-KW"/>
</dbReference>
<dbReference type="Pfam" id="PF03717">
    <property type="entry name" value="PBP_dimer"/>
    <property type="match status" value="1"/>
</dbReference>
<evidence type="ECO:0000256" key="11">
    <source>
        <dbReference type="SAM" id="Phobius"/>
    </source>
</evidence>
<comment type="similarity">
    <text evidence="3">Belongs to the transpeptidase family.</text>
</comment>
<dbReference type="OrthoDB" id="2378949at2"/>
<evidence type="ECO:0000256" key="4">
    <source>
        <dbReference type="ARBA" id="ARBA00022475"/>
    </source>
</evidence>